<gene>
    <name evidence="2" type="ORF">L873DRAFT_1843080</name>
</gene>
<protein>
    <submittedName>
        <fullName evidence="2">Uncharacterized protein</fullName>
    </submittedName>
</protein>
<dbReference type="Proteomes" id="UP000276215">
    <property type="component" value="Unassembled WGS sequence"/>
</dbReference>
<dbReference type="AlphaFoldDB" id="A0A3N4JTI4"/>
<keyword evidence="3" id="KW-1185">Reference proteome</keyword>
<evidence type="ECO:0000313" key="2">
    <source>
        <dbReference type="EMBL" id="RPB00329.1"/>
    </source>
</evidence>
<proteinExistence type="predicted"/>
<accession>A0A3N4JTI4</accession>
<dbReference type="EMBL" id="ML120381">
    <property type="protein sequence ID" value="RPB00329.1"/>
    <property type="molecule type" value="Genomic_DNA"/>
</dbReference>
<evidence type="ECO:0000256" key="1">
    <source>
        <dbReference type="SAM" id="MobiDB-lite"/>
    </source>
</evidence>
<name>A0A3N4JTI4_9PEZI</name>
<sequence length="171" mass="20149">MYDLLGSHFRQYELMRINAEDKWVRRILCLQTPCLSTIQLDAELKQYNPELRLATASWLLLPTVALPFLRNDEEMLEHVFVFATYKRLAPYNTRISTETNMAWKKMKKELHSGLEKDVEKQTEREVVKEKVVVIQGREASWATEVEDNDGMDLEEEESDEEIVEEIPENQE</sequence>
<feature type="region of interest" description="Disordered" evidence="1">
    <location>
        <begin position="141"/>
        <end position="171"/>
    </location>
</feature>
<reference evidence="2 3" key="1">
    <citation type="journal article" date="2018" name="Nat. Ecol. Evol.">
        <title>Pezizomycetes genomes reveal the molecular basis of ectomycorrhizal truffle lifestyle.</title>
        <authorList>
            <person name="Murat C."/>
            <person name="Payen T."/>
            <person name="Noel B."/>
            <person name="Kuo A."/>
            <person name="Morin E."/>
            <person name="Chen J."/>
            <person name="Kohler A."/>
            <person name="Krizsan K."/>
            <person name="Balestrini R."/>
            <person name="Da Silva C."/>
            <person name="Montanini B."/>
            <person name="Hainaut M."/>
            <person name="Levati E."/>
            <person name="Barry K.W."/>
            <person name="Belfiori B."/>
            <person name="Cichocki N."/>
            <person name="Clum A."/>
            <person name="Dockter R.B."/>
            <person name="Fauchery L."/>
            <person name="Guy J."/>
            <person name="Iotti M."/>
            <person name="Le Tacon F."/>
            <person name="Lindquist E.A."/>
            <person name="Lipzen A."/>
            <person name="Malagnac F."/>
            <person name="Mello A."/>
            <person name="Molinier V."/>
            <person name="Miyauchi S."/>
            <person name="Poulain J."/>
            <person name="Riccioni C."/>
            <person name="Rubini A."/>
            <person name="Sitrit Y."/>
            <person name="Splivallo R."/>
            <person name="Traeger S."/>
            <person name="Wang M."/>
            <person name="Zifcakova L."/>
            <person name="Wipf D."/>
            <person name="Zambonelli A."/>
            <person name="Paolocci F."/>
            <person name="Nowrousian M."/>
            <person name="Ottonello S."/>
            <person name="Baldrian P."/>
            <person name="Spatafora J.W."/>
            <person name="Henrissat B."/>
            <person name="Nagy L.G."/>
            <person name="Aury J.M."/>
            <person name="Wincker P."/>
            <person name="Grigoriev I.V."/>
            <person name="Bonfante P."/>
            <person name="Martin F.M."/>
        </authorList>
    </citation>
    <scope>NUCLEOTIDE SEQUENCE [LARGE SCALE GENOMIC DNA]</scope>
    <source>
        <strain evidence="2 3">120613-1</strain>
    </source>
</reference>
<organism evidence="2 3">
    <name type="scientific">Choiromyces venosus 120613-1</name>
    <dbReference type="NCBI Taxonomy" id="1336337"/>
    <lineage>
        <taxon>Eukaryota</taxon>
        <taxon>Fungi</taxon>
        <taxon>Dikarya</taxon>
        <taxon>Ascomycota</taxon>
        <taxon>Pezizomycotina</taxon>
        <taxon>Pezizomycetes</taxon>
        <taxon>Pezizales</taxon>
        <taxon>Tuberaceae</taxon>
        <taxon>Choiromyces</taxon>
    </lineage>
</organism>
<evidence type="ECO:0000313" key="3">
    <source>
        <dbReference type="Proteomes" id="UP000276215"/>
    </source>
</evidence>
<feature type="compositionally biased region" description="Acidic residues" evidence="1">
    <location>
        <begin position="144"/>
        <end position="171"/>
    </location>
</feature>